<evidence type="ECO:0000313" key="3">
    <source>
        <dbReference type="Proteomes" id="UP000838308"/>
    </source>
</evidence>
<organism evidence="2 3">
    <name type="scientific">Neobacillus rhizosphaerae</name>
    <dbReference type="NCBI Taxonomy" id="2880965"/>
    <lineage>
        <taxon>Bacteria</taxon>
        <taxon>Bacillati</taxon>
        <taxon>Bacillota</taxon>
        <taxon>Bacilli</taxon>
        <taxon>Bacillales</taxon>
        <taxon>Bacillaceae</taxon>
        <taxon>Neobacillus</taxon>
    </lineage>
</organism>
<keyword evidence="1" id="KW-1133">Transmembrane helix</keyword>
<evidence type="ECO:0000313" key="2">
    <source>
        <dbReference type="EMBL" id="CAH2712871.1"/>
    </source>
</evidence>
<evidence type="ECO:0000256" key="1">
    <source>
        <dbReference type="SAM" id="Phobius"/>
    </source>
</evidence>
<proteinExistence type="predicted"/>
<gene>
    <name evidence="2" type="ORF">BACCIP111895_00004</name>
</gene>
<sequence length="135" mass="14663">MKEKGIVYIVGFIVILAIAIGVTKYQWSLGSTKTQGAVSTQPVLVQLTEKGRPDATTMGLINVPPLQPATHVERWNPKLHQDSCLACHGKAGTGAPTPTAAHFYDNDTKGKIFRDNCVQCHAQQNETKTKTAFTN</sequence>
<evidence type="ECO:0008006" key="4">
    <source>
        <dbReference type="Google" id="ProtNLM"/>
    </source>
</evidence>
<dbReference type="Pfam" id="PF03892">
    <property type="entry name" value="NapB"/>
    <property type="match status" value="1"/>
</dbReference>
<dbReference type="Proteomes" id="UP000838308">
    <property type="component" value="Unassembled WGS sequence"/>
</dbReference>
<keyword evidence="1" id="KW-0472">Membrane</keyword>
<accession>A0ABM9EL44</accession>
<dbReference type="SUPFAM" id="SSF48695">
    <property type="entry name" value="Multiheme cytochromes"/>
    <property type="match status" value="1"/>
</dbReference>
<dbReference type="InterPro" id="IPR036280">
    <property type="entry name" value="Multihaem_cyt_sf"/>
</dbReference>
<reference evidence="2" key="1">
    <citation type="submission" date="2022-04" db="EMBL/GenBank/DDBJ databases">
        <authorList>
            <person name="Criscuolo A."/>
        </authorList>
    </citation>
    <scope>NUCLEOTIDE SEQUENCE</scope>
    <source>
        <strain evidence="2">CIP111895</strain>
    </source>
</reference>
<dbReference type="Gene3D" id="3.90.10.10">
    <property type="entry name" value="Cytochrome C3"/>
    <property type="match status" value="1"/>
</dbReference>
<keyword evidence="3" id="KW-1185">Reference proteome</keyword>
<name>A0ABM9EL44_9BACI</name>
<dbReference type="EMBL" id="CALBWS010000001">
    <property type="protein sequence ID" value="CAH2712871.1"/>
    <property type="molecule type" value="Genomic_DNA"/>
</dbReference>
<feature type="transmembrane region" description="Helical" evidence="1">
    <location>
        <begin position="6"/>
        <end position="23"/>
    </location>
</feature>
<protein>
    <recommendedName>
        <fullName evidence="4">Periplasmic nitrate reductase, electron transfer subunit</fullName>
    </recommendedName>
</protein>
<dbReference type="InterPro" id="IPR005591">
    <property type="entry name" value="NapB"/>
</dbReference>
<keyword evidence="1" id="KW-0812">Transmembrane</keyword>
<comment type="caution">
    <text evidence="2">The sequence shown here is derived from an EMBL/GenBank/DDBJ whole genome shotgun (WGS) entry which is preliminary data.</text>
</comment>
<dbReference type="RefSeq" id="WP_248733244.1">
    <property type="nucleotide sequence ID" value="NZ_CALBWS010000001.1"/>
</dbReference>